<keyword evidence="5" id="KW-0547">Nucleotide-binding</keyword>
<reference evidence="8" key="1">
    <citation type="submission" date="2019-07" db="EMBL/GenBank/DDBJ databases">
        <title>Phylogenomic Reclassification of ATCC Bacillus Strains and Various Taxa within the Genus Bacillus.</title>
        <authorList>
            <person name="Riojas M.A."/>
            <person name="Frank A.M."/>
            <person name="Fenn S.L."/>
            <person name="King S.P."/>
            <person name="Brower S.M."/>
            <person name="Hazbon M.H."/>
        </authorList>
    </citation>
    <scope>NUCLEOTIDE SEQUENCE</scope>
    <source>
        <strain evidence="8">NR-12239</strain>
    </source>
</reference>
<comment type="cofactor">
    <cofactor evidence="1">
        <name>pantetheine 4'-phosphate</name>
        <dbReference type="ChEBI" id="CHEBI:47942"/>
    </cofactor>
</comment>
<keyword evidence="4" id="KW-0597">Phosphoprotein</keyword>
<dbReference type="FunFam" id="3.40.50.980:FF:000001">
    <property type="entry name" value="Non-ribosomal peptide synthetase"/>
    <property type="match status" value="1"/>
</dbReference>
<comment type="caution">
    <text evidence="8">The sequence shown here is derived from an EMBL/GenBank/DDBJ whole genome shotgun (WGS) entry which is preliminary data.</text>
</comment>
<dbReference type="FunFam" id="2.30.38.10:FF:000001">
    <property type="entry name" value="Non-ribosomal peptide synthetase PvdI"/>
    <property type="match status" value="1"/>
</dbReference>
<dbReference type="InterPro" id="IPR020845">
    <property type="entry name" value="AMP-binding_CS"/>
</dbReference>
<dbReference type="AlphaFoldDB" id="A0AAJ1Z477"/>
<dbReference type="Gene3D" id="2.30.38.10">
    <property type="entry name" value="Luciferase, Domain 3"/>
    <property type="match status" value="1"/>
</dbReference>
<keyword evidence="3" id="KW-0596">Phosphopantetheine</keyword>
<feature type="domain" description="Carrier" evidence="7">
    <location>
        <begin position="962"/>
        <end position="1037"/>
    </location>
</feature>
<dbReference type="InterPro" id="IPR036736">
    <property type="entry name" value="ACP-like_sf"/>
</dbReference>
<dbReference type="Pfam" id="PF00501">
    <property type="entry name" value="AMP-binding"/>
    <property type="match status" value="1"/>
</dbReference>
<sequence>MRREVENVYPLSPMQKGMLFHSLLEPQSEAYFEQVRFDLHGNMDVKDFEKSVNDLVKRHAIFRTNFYNGLRDEPLQVVYKNKNIEFNYKDLRKMNEEYRKEFVNKIVREDRERGFNLAQDSLIRMVILHIKENTYHLIWSFHHILMDGWCLPLIFKELFENYYAIQKQRKYNCAPVIPYSQYVEWLEEQDQEEASNYWSTYLAGYQEQTLLPKIKSQGMDETYVSEKIVCNMGKELTKSMKRVANDNHVTINTLLQTAWGILLQKYNNSKDVVFGSVVSGRPEEIPGIENMIGLFINTIPVRIHHEEEVQFAEAMKKNQELALASHVYDTYPLYEIQALTEQQQNLINHIMVFENYPAEKQMGHIGICNETALEIANLEVNEQTNYDFNLIVMPGEEIHIHFQYNANVYEQATIERIQGHMIQIIKQVVNNPNIKVSELKLLTEREKTQILDVFNKTEIEYSNEKTIHQLFEEQVQRTPNQVAVVFEDQQLTYQELNERANQLARTLKAEGVRAEQLVAIMAERSLEMIIGILGILKSGGAYVPIDPEYPEERIQYMLKDSKAQLLLLQHHLQDRIPFEGKLVNLNDEASYHKDGSNLKSIVASNQLAYVIYTSGTTGKPKGVMVEHHGLCNLKSVMYDTLQMNEQDKVVQFASLSFDASIWEIFTSLFFGATLYIPSKSVILDYHLFNHFMNENKITTALLPPAYATYLEPNQIPALKKLVTGGSASSFQLVEMWKDKALYVNAYGPTEDSIITTMWSDSNKLANNNCIPIGCPIHNHQVYIMDKGGQLLPIGVAGELCIAGSGVARGYLNRPGLTKEKFVENPFNPGEKMYKTGDLARWLPDGNIEYLGRMDHQVKIRGYRIETGEVETALLEIELIQEAIIIAKEDKDGLKQLCAYYVGDDSLTVGKLRSELSKELPNYMIPSYFVKLTQMPLTPNGKVDRKALLELEGNLQTGTEYEAPRTVIEVQLAEIWKEVLGLKQVGVKDNFFDIGGHSLRATILISKIHKEMNVSISLREIFRFPTLQQMAGRITDMEQHIYVSIPSAEEREYYPVSSSQKRMYILNQLEGGEISYNITNVITVKGDLDCKRLEEAFRQLIQRHESLRTGFEMVNGKLMQRIETNIEFSIEYMKSSEKEVDNYVRRFVQAFNLQQAPLMRVGLIEIEPEHYLLLLDMHHIISDGISMNIIMKEWIQLYEGEELPPLRIGYKDYAVWQQKEIQSERMKKQETYWLDVFSKDIPLLDMPTDYV</sequence>
<dbReference type="Gene3D" id="3.30.300.30">
    <property type="match status" value="1"/>
</dbReference>
<dbReference type="GO" id="GO:0003824">
    <property type="term" value="F:catalytic activity"/>
    <property type="evidence" value="ECO:0007669"/>
    <property type="project" value="InterPro"/>
</dbReference>
<evidence type="ECO:0000256" key="1">
    <source>
        <dbReference type="ARBA" id="ARBA00001957"/>
    </source>
</evidence>
<evidence type="ECO:0000313" key="9">
    <source>
        <dbReference type="Proteomes" id="UP001248134"/>
    </source>
</evidence>
<dbReference type="Pfam" id="PF00550">
    <property type="entry name" value="PP-binding"/>
    <property type="match status" value="1"/>
</dbReference>
<proteinExistence type="inferred from homology"/>
<feature type="non-terminal residue" evidence="8">
    <location>
        <position position="1250"/>
    </location>
</feature>
<dbReference type="SUPFAM" id="SSF56801">
    <property type="entry name" value="Acetyl-CoA synthetase-like"/>
    <property type="match status" value="1"/>
</dbReference>
<dbReference type="GO" id="GO:0031177">
    <property type="term" value="F:phosphopantetheine binding"/>
    <property type="evidence" value="ECO:0007669"/>
    <property type="project" value="TreeGrafter"/>
</dbReference>
<dbReference type="FunFam" id="1.10.1200.10:FF:000005">
    <property type="entry name" value="Nonribosomal peptide synthetase 1"/>
    <property type="match status" value="1"/>
</dbReference>
<dbReference type="Gene3D" id="3.40.50.980">
    <property type="match status" value="2"/>
</dbReference>
<evidence type="ECO:0000256" key="2">
    <source>
        <dbReference type="ARBA" id="ARBA00006432"/>
    </source>
</evidence>
<protein>
    <submittedName>
        <fullName evidence="8">Amino acid adenylation domain-containing protein</fullName>
    </submittedName>
</protein>
<dbReference type="SUPFAM" id="SSF52777">
    <property type="entry name" value="CoA-dependent acyltransferases"/>
    <property type="match status" value="3"/>
</dbReference>
<dbReference type="Pfam" id="PF00668">
    <property type="entry name" value="Condensation"/>
    <property type="match status" value="2"/>
</dbReference>
<accession>A0AAJ1Z477</accession>
<dbReference type="PROSITE" id="PS50075">
    <property type="entry name" value="CARRIER"/>
    <property type="match status" value="1"/>
</dbReference>
<dbReference type="InterPro" id="IPR023213">
    <property type="entry name" value="CAT-like_dom_sf"/>
</dbReference>
<dbReference type="GO" id="GO:0005524">
    <property type="term" value="F:ATP binding"/>
    <property type="evidence" value="ECO:0007669"/>
    <property type="project" value="UniProtKB-KW"/>
</dbReference>
<dbReference type="CDD" id="cd19543">
    <property type="entry name" value="DCL_NRPS"/>
    <property type="match status" value="1"/>
</dbReference>
<evidence type="ECO:0000256" key="6">
    <source>
        <dbReference type="ARBA" id="ARBA00022840"/>
    </source>
</evidence>
<dbReference type="GO" id="GO:0008610">
    <property type="term" value="P:lipid biosynthetic process"/>
    <property type="evidence" value="ECO:0007669"/>
    <property type="project" value="UniProtKB-ARBA"/>
</dbReference>
<dbReference type="FunFam" id="3.40.50.12780:FF:000012">
    <property type="entry name" value="Non-ribosomal peptide synthetase"/>
    <property type="match status" value="1"/>
</dbReference>
<dbReference type="EMBL" id="VLYX01000087">
    <property type="protein sequence ID" value="MDR4329670.1"/>
    <property type="molecule type" value="Genomic_DNA"/>
</dbReference>
<dbReference type="SUPFAM" id="SSF47336">
    <property type="entry name" value="ACP-like"/>
    <property type="match status" value="1"/>
</dbReference>
<name>A0AAJ1Z477_9BACI</name>
<dbReference type="PRINTS" id="PR00154">
    <property type="entry name" value="AMPBINDING"/>
</dbReference>
<comment type="similarity">
    <text evidence="2">Belongs to the ATP-dependent AMP-binding enzyme family.</text>
</comment>
<evidence type="ECO:0000256" key="4">
    <source>
        <dbReference type="ARBA" id="ARBA00022553"/>
    </source>
</evidence>
<evidence type="ECO:0000256" key="5">
    <source>
        <dbReference type="ARBA" id="ARBA00022741"/>
    </source>
</evidence>
<dbReference type="InterPro" id="IPR025110">
    <property type="entry name" value="AMP-bd_C"/>
</dbReference>
<dbReference type="GO" id="GO:0044550">
    <property type="term" value="P:secondary metabolite biosynthetic process"/>
    <property type="evidence" value="ECO:0007669"/>
    <property type="project" value="UniProtKB-ARBA"/>
</dbReference>
<evidence type="ECO:0000313" key="8">
    <source>
        <dbReference type="EMBL" id="MDR4329670.1"/>
    </source>
</evidence>
<dbReference type="InterPro" id="IPR000873">
    <property type="entry name" value="AMP-dep_synth/lig_dom"/>
</dbReference>
<evidence type="ECO:0000256" key="3">
    <source>
        <dbReference type="ARBA" id="ARBA00022450"/>
    </source>
</evidence>
<dbReference type="InterPro" id="IPR020459">
    <property type="entry name" value="AMP-binding"/>
</dbReference>
<keyword evidence="6" id="KW-0067">ATP-binding</keyword>
<dbReference type="PROSITE" id="PS00455">
    <property type="entry name" value="AMP_BINDING"/>
    <property type="match status" value="1"/>
</dbReference>
<dbReference type="Gene3D" id="3.30.559.30">
    <property type="entry name" value="Nonribosomal peptide synthetase, condensation domain"/>
    <property type="match status" value="1"/>
</dbReference>
<dbReference type="PANTHER" id="PTHR45527">
    <property type="entry name" value="NONRIBOSOMAL PEPTIDE SYNTHETASE"/>
    <property type="match status" value="1"/>
</dbReference>
<dbReference type="PANTHER" id="PTHR45527:SF1">
    <property type="entry name" value="FATTY ACID SYNTHASE"/>
    <property type="match status" value="1"/>
</dbReference>
<dbReference type="Proteomes" id="UP001248134">
    <property type="component" value="Unassembled WGS sequence"/>
</dbReference>
<dbReference type="NCBIfam" id="TIGR01733">
    <property type="entry name" value="AA-adenyl-dom"/>
    <property type="match status" value="1"/>
</dbReference>
<dbReference type="InterPro" id="IPR001242">
    <property type="entry name" value="Condensation_dom"/>
</dbReference>
<dbReference type="InterPro" id="IPR045851">
    <property type="entry name" value="AMP-bd_C_sf"/>
</dbReference>
<dbReference type="GO" id="GO:0005829">
    <property type="term" value="C:cytosol"/>
    <property type="evidence" value="ECO:0007669"/>
    <property type="project" value="TreeGrafter"/>
</dbReference>
<gene>
    <name evidence="8" type="ORF">FOS08_28825</name>
</gene>
<evidence type="ECO:0000259" key="7">
    <source>
        <dbReference type="PROSITE" id="PS50075"/>
    </source>
</evidence>
<dbReference type="Gene3D" id="1.10.1200.10">
    <property type="entry name" value="ACP-like"/>
    <property type="match status" value="1"/>
</dbReference>
<dbReference type="InterPro" id="IPR010071">
    <property type="entry name" value="AA_adenyl_dom"/>
</dbReference>
<dbReference type="Gene3D" id="3.30.559.10">
    <property type="entry name" value="Chloramphenicol acetyltransferase-like domain"/>
    <property type="match status" value="2"/>
</dbReference>
<dbReference type="InterPro" id="IPR009081">
    <property type="entry name" value="PP-bd_ACP"/>
</dbReference>
<dbReference type="FunFam" id="3.30.300.30:FF:000010">
    <property type="entry name" value="Enterobactin synthetase component F"/>
    <property type="match status" value="1"/>
</dbReference>
<dbReference type="Pfam" id="PF13193">
    <property type="entry name" value="AMP-binding_C"/>
    <property type="match status" value="1"/>
</dbReference>
<organism evidence="8 9">
    <name type="scientific">Bacillus pseudomycoides</name>
    <dbReference type="NCBI Taxonomy" id="64104"/>
    <lineage>
        <taxon>Bacteria</taxon>
        <taxon>Bacillati</taxon>
        <taxon>Bacillota</taxon>
        <taxon>Bacilli</taxon>
        <taxon>Bacillales</taxon>
        <taxon>Bacillaceae</taxon>
        <taxon>Bacillus</taxon>
        <taxon>Bacillus cereus group</taxon>
    </lineage>
</organism>
<dbReference type="GO" id="GO:0043041">
    <property type="term" value="P:amino acid activation for nonribosomal peptide biosynthetic process"/>
    <property type="evidence" value="ECO:0007669"/>
    <property type="project" value="TreeGrafter"/>
</dbReference>
<dbReference type="RefSeq" id="WP_309440618.1">
    <property type="nucleotide sequence ID" value="NZ_VLYX01000087.1"/>
</dbReference>